<evidence type="ECO:0000256" key="10">
    <source>
        <dbReference type="ARBA" id="ARBA00062035"/>
    </source>
</evidence>
<dbReference type="GO" id="GO:0008270">
    <property type="term" value="F:zinc ion binding"/>
    <property type="evidence" value="ECO:0007669"/>
    <property type="project" value="UniProtKB-KW"/>
</dbReference>
<evidence type="ECO:0000256" key="9">
    <source>
        <dbReference type="ARBA" id="ARBA00058595"/>
    </source>
</evidence>
<protein>
    <recommendedName>
        <fullName evidence="11">Replication protein A subunit</fullName>
    </recommendedName>
</protein>
<dbReference type="GO" id="GO:0006260">
    <property type="term" value="P:DNA replication"/>
    <property type="evidence" value="ECO:0007669"/>
    <property type="project" value="UniProtKB-KW"/>
</dbReference>
<gene>
    <name evidence="17" type="primary">RvY_18611-1</name>
    <name evidence="17" type="synonym">RvY_18611.1</name>
    <name evidence="17" type="ORF">RvY_18611</name>
</gene>
<sequence>MGANGHHLTEGALRAMLNGVTVERPVVQLVDSHVLKNNTPNSSGKRYRLLLNDGRNTYNFAMLGTQLNSRFENAEFSPLSIITLEKYVCSEQGPPNGEKRKVLIILQVNVEVPGDQVRERLGNPVPLGDPAGDQGNAQRAPQQQPAINRGPQQQQSFHNPPRPQMNGGQQQNSISGGNNNNTRPQGNGFNNNSSNQNNFGNRQQGFGESPAKRPNLGGGGMGNTSNQAPRIPNGNQGQFRAQTPSYPPNGGGGGGGGGFSGGNGGNYGGGNQSTYGGGSSTYGGGGDSEGFGEGETPANVFPLTSLTPYQNKWTIRVRVLSKDPIRSYVNQKGEGKVFGMIIADESDDMKCTGFNSEVDKFYDMFEVGKVYWIRNAQVKTINNPQYSRGKQYEMTLRGDTLVKECFDDVPVPQVNYNFVPIDRMQDAVPETTVDVIGICGFIGDLQNITSAKTKKDLVKRDIELRDTSNFSVRMTLWNAQAEKFDAAAALNNVVAVKGAVVKDFGGRTLSGLSSSVITISPDINDAHLLRGWYDQTGSSMAPQSISNAAGGSGGSTPWKNLLQIQTERLGQGDKPDYFMLKGSIMKIRNKDTALYMACPEEGCNKKVIDQGNQTYRCEKCNKEQISFKWRLMLNAEVADFGGGCYPSIFHEQAEHILGKSAQELGEMRLNDMTSFDKIFADAQFKSFIFKARCKMETFNDENRLKYQVMTVEPINVLDYSTRLITMLKDLNVQ</sequence>
<dbReference type="Pfam" id="PF16900">
    <property type="entry name" value="REPA_OB_2"/>
    <property type="match status" value="1"/>
</dbReference>
<feature type="compositionally biased region" description="Gly residues" evidence="12">
    <location>
        <begin position="278"/>
        <end position="293"/>
    </location>
</feature>
<dbReference type="Pfam" id="PF04057">
    <property type="entry name" value="Rep-A_N"/>
    <property type="match status" value="1"/>
</dbReference>
<dbReference type="SUPFAM" id="SSF50249">
    <property type="entry name" value="Nucleic acid-binding proteins"/>
    <property type="match status" value="4"/>
</dbReference>
<comment type="subunit">
    <text evidence="10 11">Component of the heterotrimeric canonical replication protein A complex (RPA).</text>
</comment>
<keyword evidence="5 11" id="KW-0863">Zinc-finger</keyword>
<dbReference type="AlphaFoldDB" id="A0A1D1W6F1"/>
<dbReference type="Gene3D" id="2.40.50.140">
    <property type="entry name" value="Nucleic acid-binding proteins"/>
    <property type="match status" value="4"/>
</dbReference>
<dbReference type="InterPro" id="IPR003871">
    <property type="entry name" value="RFA1B/D_OB_1st"/>
</dbReference>
<dbReference type="CDD" id="cd04475">
    <property type="entry name" value="RPA1_DBD_B"/>
    <property type="match status" value="1"/>
</dbReference>
<dbReference type="InterPro" id="IPR013955">
    <property type="entry name" value="Rep_factor-A_C"/>
</dbReference>
<feature type="domain" description="Replication factor-A protein 1 N-terminal" evidence="14">
    <location>
        <begin position="8"/>
        <end position="110"/>
    </location>
</feature>
<feature type="compositionally biased region" description="Polar residues" evidence="12">
    <location>
        <begin position="135"/>
        <end position="158"/>
    </location>
</feature>
<keyword evidence="7 11" id="KW-0238">DNA-binding</keyword>
<dbReference type="Pfam" id="PF02721">
    <property type="entry name" value="DUF223"/>
    <property type="match status" value="1"/>
</dbReference>
<comment type="caution">
    <text evidence="17">The sequence shown here is derived from an EMBL/GenBank/DDBJ whole genome shotgun (WGS) entry which is preliminary data.</text>
</comment>
<dbReference type="GO" id="GO:0003677">
    <property type="term" value="F:DNA binding"/>
    <property type="evidence" value="ECO:0007669"/>
    <property type="project" value="UniProtKB-KW"/>
</dbReference>
<feature type="region of interest" description="Disordered" evidence="12">
    <location>
        <begin position="278"/>
        <end position="297"/>
    </location>
</feature>
<dbReference type="STRING" id="947166.A0A1D1W6F1"/>
<evidence type="ECO:0000256" key="3">
    <source>
        <dbReference type="ARBA" id="ARBA00022705"/>
    </source>
</evidence>
<feature type="compositionally biased region" description="Low complexity" evidence="12">
    <location>
        <begin position="164"/>
        <end position="207"/>
    </location>
</feature>
<dbReference type="GO" id="GO:0006310">
    <property type="term" value="P:DNA recombination"/>
    <property type="evidence" value="ECO:0007669"/>
    <property type="project" value="InterPro"/>
</dbReference>
<name>A0A1D1W6F1_RAMVA</name>
<keyword evidence="6 11" id="KW-0862">Zinc</keyword>
<organism evidence="17 18">
    <name type="scientific">Ramazzottius varieornatus</name>
    <name type="common">Water bear</name>
    <name type="synonym">Tardigrade</name>
    <dbReference type="NCBI Taxonomy" id="947166"/>
    <lineage>
        <taxon>Eukaryota</taxon>
        <taxon>Metazoa</taxon>
        <taxon>Ecdysozoa</taxon>
        <taxon>Tardigrada</taxon>
        <taxon>Eutardigrada</taxon>
        <taxon>Parachela</taxon>
        <taxon>Hypsibioidea</taxon>
        <taxon>Ramazzottiidae</taxon>
        <taxon>Ramazzottius</taxon>
    </lineage>
</organism>
<feature type="compositionally biased region" description="Gly residues" evidence="12">
    <location>
        <begin position="249"/>
        <end position="265"/>
    </location>
</feature>
<dbReference type="Pfam" id="PF08646">
    <property type="entry name" value="Rep_fac-A_C"/>
    <property type="match status" value="1"/>
</dbReference>
<feature type="domain" description="Replication factor A C-terminal" evidence="15">
    <location>
        <begin position="577"/>
        <end position="723"/>
    </location>
</feature>
<dbReference type="FunFam" id="2.40.50.140:FF:000090">
    <property type="entry name" value="Replication protein A subunit"/>
    <property type="match status" value="1"/>
</dbReference>
<evidence type="ECO:0000256" key="11">
    <source>
        <dbReference type="RuleBase" id="RU364130"/>
    </source>
</evidence>
<dbReference type="EMBL" id="BDGG01000020">
    <property type="protein sequence ID" value="GAV09001.1"/>
    <property type="molecule type" value="Genomic_DNA"/>
</dbReference>
<feature type="compositionally biased region" description="Polar residues" evidence="12">
    <location>
        <begin position="223"/>
        <end position="244"/>
    </location>
</feature>
<evidence type="ECO:0000256" key="7">
    <source>
        <dbReference type="ARBA" id="ARBA00023125"/>
    </source>
</evidence>
<keyword evidence="8 11" id="KW-0539">Nucleus</keyword>
<keyword evidence="4 11" id="KW-0479">Metal-binding</keyword>
<evidence type="ECO:0000256" key="2">
    <source>
        <dbReference type="ARBA" id="ARBA00005690"/>
    </source>
</evidence>
<comment type="subcellular location">
    <subcellularLocation>
        <location evidence="1 11">Nucleus</location>
    </subcellularLocation>
</comment>
<comment type="function">
    <text evidence="9 11">As part of the heterotrimeric replication protein A complex (RPA/RP-A), binds and stabilizes single-stranded DNA intermediates, that form during DNA replication or upon DNA stress. It prevents their reannealing and in parallel, recruits and activates different proteins and complexes involved in DNA metabolism. Thereby, it plays an essential role both in DNA replication and the cellular response to DNA damage.</text>
</comment>
<feature type="domain" description="Replication protein A OB" evidence="16">
    <location>
        <begin position="421"/>
        <end position="519"/>
    </location>
</feature>
<evidence type="ECO:0000256" key="6">
    <source>
        <dbReference type="ARBA" id="ARBA00022833"/>
    </source>
</evidence>
<dbReference type="CDD" id="cd04474">
    <property type="entry name" value="RPA1_DBD_A"/>
    <property type="match status" value="1"/>
</dbReference>
<dbReference type="GO" id="GO:0005634">
    <property type="term" value="C:nucleus"/>
    <property type="evidence" value="ECO:0007669"/>
    <property type="project" value="UniProtKB-SubCell"/>
</dbReference>
<dbReference type="NCBIfam" id="TIGR00617">
    <property type="entry name" value="rpa1"/>
    <property type="match status" value="1"/>
</dbReference>
<keyword evidence="18" id="KW-1185">Reference proteome</keyword>
<dbReference type="PANTHER" id="PTHR47165:SF4">
    <property type="entry name" value="OS03G0429900 PROTEIN"/>
    <property type="match status" value="1"/>
</dbReference>
<dbReference type="FunFam" id="2.40.50.140:FF:000041">
    <property type="entry name" value="Replication protein A subunit"/>
    <property type="match status" value="1"/>
</dbReference>
<dbReference type="OrthoDB" id="1751331at2759"/>
<proteinExistence type="inferred from homology"/>
<evidence type="ECO:0000256" key="4">
    <source>
        <dbReference type="ARBA" id="ARBA00022723"/>
    </source>
</evidence>
<dbReference type="Proteomes" id="UP000186922">
    <property type="component" value="Unassembled WGS sequence"/>
</dbReference>
<comment type="similarity">
    <text evidence="2 11">Belongs to the replication factor A protein 1 family.</text>
</comment>
<dbReference type="InterPro" id="IPR031657">
    <property type="entry name" value="REPA_OB_2"/>
</dbReference>
<evidence type="ECO:0000259" key="14">
    <source>
        <dbReference type="Pfam" id="PF04057"/>
    </source>
</evidence>
<keyword evidence="3 11" id="KW-0235">DNA replication</keyword>
<reference evidence="17 18" key="1">
    <citation type="journal article" date="2016" name="Nat. Commun.">
        <title>Extremotolerant tardigrade genome and improved radiotolerance of human cultured cells by tardigrade-unique protein.</title>
        <authorList>
            <person name="Hashimoto T."/>
            <person name="Horikawa D.D."/>
            <person name="Saito Y."/>
            <person name="Kuwahara H."/>
            <person name="Kozuka-Hata H."/>
            <person name="Shin-I T."/>
            <person name="Minakuchi Y."/>
            <person name="Ohishi K."/>
            <person name="Motoyama A."/>
            <person name="Aizu T."/>
            <person name="Enomoto A."/>
            <person name="Kondo K."/>
            <person name="Tanaka S."/>
            <person name="Hara Y."/>
            <person name="Koshikawa S."/>
            <person name="Sagara H."/>
            <person name="Miura T."/>
            <person name="Yokobori S."/>
            <person name="Miyagawa K."/>
            <person name="Suzuki Y."/>
            <person name="Kubo T."/>
            <person name="Oyama M."/>
            <person name="Kohara Y."/>
            <person name="Fujiyama A."/>
            <person name="Arakawa K."/>
            <person name="Katayama T."/>
            <person name="Toyoda A."/>
            <person name="Kunieda T."/>
        </authorList>
    </citation>
    <scope>NUCLEOTIDE SEQUENCE [LARGE SCALE GENOMIC DNA]</scope>
    <source>
        <strain evidence="17 18">YOKOZUNA-1</strain>
    </source>
</reference>
<evidence type="ECO:0000313" key="17">
    <source>
        <dbReference type="EMBL" id="GAV09001.1"/>
    </source>
</evidence>
<dbReference type="PANTHER" id="PTHR47165">
    <property type="entry name" value="OS03G0429900 PROTEIN"/>
    <property type="match status" value="1"/>
</dbReference>
<feature type="domain" description="Replication protein A 70 kDa DNA-binding subunit B/D first OB fold" evidence="13">
    <location>
        <begin position="303"/>
        <end position="405"/>
    </location>
</feature>
<accession>A0A1D1W6F1</accession>
<dbReference type="InterPro" id="IPR047192">
    <property type="entry name" value="Euk_RPA1_DBD_C"/>
</dbReference>
<feature type="region of interest" description="Disordered" evidence="12">
    <location>
        <begin position="117"/>
        <end position="265"/>
    </location>
</feature>
<dbReference type="InterPro" id="IPR012340">
    <property type="entry name" value="NA-bd_OB-fold"/>
</dbReference>
<evidence type="ECO:0000256" key="12">
    <source>
        <dbReference type="SAM" id="MobiDB-lite"/>
    </source>
</evidence>
<evidence type="ECO:0000256" key="1">
    <source>
        <dbReference type="ARBA" id="ARBA00004123"/>
    </source>
</evidence>
<evidence type="ECO:0000256" key="5">
    <source>
        <dbReference type="ARBA" id="ARBA00022771"/>
    </source>
</evidence>
<dbReference type="GO" id="GO:0006281">
    <property type="term" value="P:DNA repair"/>
    <property type="evidence" value="ECO:0007669"/>
    <property type="project" value="InterPro"/>
</dbReference>
<dbReference type="InterPro" id="IPR004591">
    <property type="entry name" value="Rfa1"/>
</dbReference>
<dbReference type="CDD" id="cd04476">
    <property type="entry name" value="RPA1_DBD_C"/>
    <property type="match status" value="1"/>
</dbReference>
<evidence type="ECO:0000259" key="16">
    <source>
        <dbReference type="Pfam" id="PF16900"/>
    </source>
</evidence>
<evidence type="ECO:0000313" key="18">
    <source>
        <dbReference type="Proteomes" id="UP000186922"/>
    </source>
</evidence>
<dbReference type="InterPro" id="IPR007199">
    <property type="entry name" value="Rep_factor-A_N"/>
</dbReference>
<evidence type="ECO:0000256" key="8">
    <source>
        <dbReference type="ARBA" id="ARBA00023242"/>
    </source>
</evidence>
<evidence type="ECO:0000259" key="15">
    <source>
        <dbReference type="Pfam" id="PF08646"/>
    </source>
</evidence>
<evidence type="ECO:0000259" key="13">
    <source>
        <dbReference type="Pfam" id="PF02721"/>
    </source>
</evidence>
<dbReference type="FunFam" id="2.40.50.140:FF:000064">
    <property type="entry name" value="Replication protein A subunit"/>
    <property type="match status" value="1"/>
</dbReference>